<keyword evidence="2" id="KW-1185">Reference proteome</keyword>
<evidence type="ECO:0000313" key="1">
    <source>
        <dbReference type="EMBL" id="WWV67136.1"/>
    </source>
</evidence>
<evidence type="ECO:0000313" key="2">
    <source>
        <dbReference type="Proteomes" id="UP001320603"/>
    </source>
</evidence>
<sequence length="204" mass="24807">MWEVIDIYSTHINDLFNSLRNIERIQGVIEQDFFIGRKEVSKWYFSNKAIEETRTIQLEHKIILSNGRITKCDTISHYGNNLSTLLVREFDSNHVHIKEYRQQVEFWGSTTEDVTPYIEPEENKGQLAEKTIISNWEDDNGIKKQTIIKYNYFEHIVLYDTWWNGKRIKKEFEYQYDNLNNWVECKEYHDGKFVYLHLRQYKYK</sequence>
<dbReference type="RefSeq" id="WP_251966524.1">
    <property type="nucleotide sequence ID" value="NZ_CP146284.1"/>
</dbReference>
<gene>
    <name evidence="1" type="ORF">NEE14_003890</name>
</gene>
<protein>
    <submittedName>
        <fullName evidence="1">Uncharacterized protein</fullName>
    </submittedName>
</protein>
<dbReference type="EMBL" id="CP146284">
    <property type="protein sequence ID" value="WWV67136.1"/>
    <property type="molecule type" value="Genomic_DNA"/>
</dbReference>
<accession>A0ABZ2ISP0</accession>
<name>A0ABZ2ISP0_9BACT</name>
<proteinExistence type="predicted"/>
<organism evidence="1 2">
    <name type="scientific">Parabacteroides absconsus</name>
    <dbReference type="NCBI Taxonomy" id="2951805"/>
    <lineage>
        <taxon>Bacteria</taxon>
        <taxon>Pseudomonadati</taxon>
        <taxon>Bacteroidota</taxon>
        <taxon>Bacteroidia</taxon>
        <taxon>Bacteroidales</taxon>
        <taxon>Tannerellaceae</taxon>
        <taxon>Parabacteroides</taxon>
    </lineage>
</organism>
<dbReference type="Proteomes" id="UP001320603">
    <property type="component" value="Chromosome"/>
</dbReference>
<reference evidence="1 2" key="1">
    <citation type="submission" date="2024-02" db="EMBL/GenBank/DDBJ databases">
        <title>Whole genome sequencing of Parabacteroides sp. AD58.</title>
        <authorList>
            <person name="Chaplin A.V."/>
            <person name="Pikina A.P."/>
            <person name="Sokolova S.R."/>
            <person name="Korostin D.O."/>
            <person name="Efimov B.A."/>
        </authorList>
    </citation>
    <scope>NUCLEOTIDE SEQUENCE [LARGE SCALE GENOMIC DNA]</scope>
    <source>
        <strain evidence="1 2">AD58</strain>
    </source>
</reference>